<dbReference type="GO" id="GO:0050355">
    <property type="term" value="F:inorganic triphosphate phosphatase activity"/>
    <property type="evidence" value="ECO:0007669"/>
    <property type="project" value="InterPro"/>
</dbReference>
<dbReference type="RefSeq" id="WP_311361835.1">
    <property type="nucleotide sequence ID" value="NZ_JAVRIE010000004.1"/>
</dbReference>
<name>A0AAW8R228_9ALTE</name>
<protein>
    <submittedName>
        <fullName evidence="2">CYTH domain-containing protein</fullName>
    </submittedName>
</protein>
<evidence type="ECO:0000313" key="2">
    <source>
        <dbReference type="EMBL" id="MDT0583059.1"/>
    </source>
</evidence>
<feature type="domain" description="CYTH" evidence="1">
    <location>
        <begin position="1"/>
        <end position="202"/>
    </location>
</feature>
<evidence type="ECO:0000313" key="3">
    <source>
        <dbReference type="Proteomes" id="UP001249020"/>
    </source>
</evidence>
<evidence type="ECO:0000259" key="1">
    <source>
        <dbReference type="PROSITE" id="PS51707"/>
    </source>
</evidence>
<dbReference type="Proteomes" id="UP001249020">
    <property type="component" value="Unassembled WGS sequence"/>
</dbReference>
<dbReference type="GO" id="GO:0046872">
    <property type="term" value="F:metal ion binding"/>
    <property type="evidence" value="ECO:0007669"/>
    <property type="project" value="TreeGrafter"/>
</dbReference>
<comment type="caution">
    <text evidence="2">The sequence shown here is derived from an EMBL/GenBank/DDBJ whole genome shotgun (WGS) entry which is preliminary data.</text>
</comment>
<dbReference type="InterPro" id="IPR033469">
    <property type="entry name" value="CYTH-like_dom_sf"/>
</dbReference>
<dbReference type="SUPFAM" id="SSF55154">
    <property type="entry name" value="CYTH-like phosphatases"/>
    <property type="match status" value="1"/>
</dbReference>
<dbReference type="EMBL" id="JAVRIE010000004">
    <property type="protein sequence ID" value="MDT0583059.1"/>
    <property type="molecule type" value="Genomic_DNA"/>
</dbReference>
<dbReference type="SMART" id="SM01118">
    <property type="entry name" value="CYTH"/>
    <property type="match status" value="1"/>
</dbReference>
<dbReference type="Pfam" id="PF01928">
    <property type="entry name" value="CYTH"/>
    <property type="match status" value="1"/>
</dbReference>
<dbReference type="InterPro" id="IPR023577">
    <property type="entry name" value="CYTH_domain"/>
</dbReference>
<dbReference type="CDD" id="cd07756">
    <property type="entry name" value="CYTH-like_Pase_CHAD"/>
    <property type="match status" value="1"/>
</dbReference>
<accession>A0AAW8R228</accession>
<dbReference type="Gene3D" id="2.40.320.10">
    <property type="entry name" value="Hypothetical Protein Pfu-838710-001"/>
    <property type="match status" value="1"/>
</dbReference>
<gene>
    <name evidence="2" type="ORF">RM544_10960</name>
</gene>
<dbReference type="PANTHER" id="PTHR39569">
    <property type="entry name" value="INORGANIC TRIPHOSPHATASE"/>
    <property type="match status" value="1"/>
</dbReference>
<dbReference type="PANTHER" id="PTHR39569:SF1">
    <property type="entry name" value="INORGANIC TRIPHOSPHATASE"/>
    <property type="match status" value="1"/>
</dbReference>
<dbReference type="AlphaFoldDB" id="A0AAW8R228"/>
<proteinExistence type="predicted"/>
<organism evidence="2 3">
    <name type="scientific">Brumicola blandensis</name>
    <dbReference type="NCBI Taxonomy" id="3075611"/>
    <lineage>
        <taxon>Bacteria</taxon>
        <taxon>Pseudomonadati</taxon>
        <taxon>Pseudomonadota</taxon>
        <taxon>Gammaproteobacteria</taxon>
        <taxon>Alteromonadales</taxon>
        <taxon>Alteromonadaceae</taxon>
        <taxon>Brumicola</taxon>
    </lineage>
</organism>
<dbReference type="InterPro" id="IPR039013">
    <property type="entry name" value="YgiF"/>
</dbReference>
<sequence length="496" mass="56475">MEIELKLVADQDALATFERQIMPKLKGTLERAAFDVFNDYYDTPEQFLGQRKMGCRVRTVNGQIEQTIKTQGKVEGGLHQRPEYNVDIDSSQPDLEKFEREIWSEDINVEEINRQLVVQFSTHFHRVTFDIKEGDNHIELVFDSGAVKRQNESLPISEIEIELKTGAPSALFDLADEISKVTPVRLSNVTKAARGYQLLNGNMPETRSLPDFLSLTNDDSTEDGLCKAIECALSHWQHHEYVFLQTGHQGALTEIAKSVHLLLQGVSLYLPVLQCQELLSLHKQLLVLSEQWSWQDDLQCIRKLRSKKGPFSRRIPKNQSLLSYLNGRREGLLSVQSPEQLLLSIESSQVQLGASRLLIEKPWQDQATGHQIPVLKHAKGWLSQGWQTVMQSLPAKKGMDHTKYIALEVLLKQTLMTGFLLADLFAESRGKFRAPWLDLIEGIEEIKALLFLRSVLDEVDIEDSADLNTWISDKLNSVITVMEKSRKVAMNAEVYW</sequence>
<reference evidence="2 3" key="1">
    <citation type="submission" date="2023-09" db="EMBL/GenBank/DDBJ databases">
        <authorList>
            <person name="Rey-Velasco X."/>
        </authorList>
    </citation>
    <scope>NUCLEOTIDE SEQUENCE [LARGE SCALE GENOMIC DNA]</scope>
    <source>
        <strain evidence="2 3">W409</strain>
    </source>
</reference>
<keyword evidence="3" id="KW-1185">Reference proteome</keyword>
<dbReference type="PROSITE" id="PS51707">
    <property type="entry name" value="CYTH"/>
    <property type="match status" value="1"/>
</dbReference>